<organism evidence="1">
    <name type="scientific">Solanum chacoense</name>
    <name type="common">Chaco potato</name>
    <dbReference type="NCBI Taxonomy" id="4108"/>
    <lineage>
        <taxon>Eukaryota</taxon>
        <taxon>Viridiplantae</taxon>
        <taxon>Streptophyta</taxon>
        <taxon>Embryophyta</taxon>
        <taxon>Tracheophyta</taxon>
        <taxon>Spermatophyta</taxon>
        <taxon>Magnoliopsida</taxon>
        <taxon>eudicotyledons</taxon>
        <taxon>Gunneridae</taxon>
        <taxon>Pentapetalae</taxon>
        <taxon>asterids</taxon>
        <taxon>lamiids</taxon>
        <taxon>Solanales</taxon>
        <taxon>Solanaceae</taxon>
        <taxon>Solanoideae</taxon>
        <taxon>Solaneae</taxon>
        <taxon>Solanum</taxon>
    </lineage>
</organism>
<name>A0A0V0HKU0_SOLCH</name>
<protein>
    <submittedName>
        <fullName evidence="1">Putative ovule protein</fullName>
    </submittedName>
</protein>
<dbReference type="AlphaFoldDB" id="A0A0V0HKU0"/>
<sequence>MERKKYRERGKGKGSSELRWSELWVEGCGRLTGGFGVSFGGYFLENKRGFCGFGCWRSGSAIVVAGCFRFSLWRWWRNDGPLLFVHWLCG</sequence>
<reference evidence="1" key="1">
    <citation type="submission" date="2015-12" db="EMBL/GenBank/DDBJ databases">
        <title>Gene expression during late stages of embryo sac development: a critical building block for successful pollen-pistil interactions.</title>
        <authorList>
            <person name="Liu Y."/>
            <person name="Joly V."/>
            <person name="Sabar M."/>
            <person name="Matton D.P."/>
        </authorList>
    </citation>
    <scope>NUCLEOTIDE SEQUENCE</scope>
</reference>
<accession>A0A0V0HKU0</accession>
<dbReference type="EMBL" id="GEDG01018847">
    <property type="protein sequence ID" value="JAP20441.1"/>
    <property type="molecule type" value="Transcribed_RNA"/>
</dbReference>
<evidence type="ECO:0000313" key="1">
    <source>
        <dbReference type="EMBL" id="JAP20441.1"/>
    </source>
</evidence>
<proteinExistence type="predicted"/>